<proteinExistence type="predicted"/>
<reference evidence="1 2" key="1">
    <citation type="submission" date="2023-12" db="EMBL/GenBank/DDBJ databases">
        <title>Evaluation and characterization of a potential secondary metabolite violacein from indigenous Chromobacterium amazonense SAM215.</title>
        <authorList>
            <person name="Tarafdar M.R."/>
            <person name="Abedin S.M."/>
            <person name="Atiqua A."/>
            <person name="Saha A."/>
            <person name="Khan S.N."/>
        </authorList>
    </citation>
    <scope>NUCLEOTIDE SEQUENCE [LARGE SCALE GENOMIC DNA]</scope>
    <source>
        <strain evidence="1 2">SAM215</strain>
    </source>
</reference>
<gene>
    <name evidence="1" type="ORF">QCL97_016915</name>
</gene>
<name>A0ABU8V5R6_9NEIS</name>
<dbReference type="EMBL" id="JAVFJF020000045">
    <property type="protein sequence ID" value="MEJ8676414.1"/>
    <property type="molecule type" value="Genomic_DNA"/>
</dbReference>
<sequence>MNRALVITLPCQLQITLAIVAYRGQRAAARAKHVQRQLVAATDQIAGIAIAGATISAASATAPCQRADQANAQRQCAETPWNLRPCHHISLFSIADHYFCLMLKALNKIYQHEIKMENVCNTKALFRAFSQQFCLFLSAKQKIKTARYTKKS</sequence>
<evidence type="ECO:0000313" key="1">
    <source>
        <dbReference type="EMBL" id="MEJ8676414.1"/>
    </source>
</evidence>
<dbReference type="Proteomes" id="UP001224516">
    <property type="component" value="Unassembled WGS sequence"/>
</dbReference>
<dbReference type="RefSeq" id="WP_307911642.1">
    <property type="nucleotide sequence ID" value="NZ_JAVFJF020000045.1"/>
</dbReference>
<accession>A0ABU8V5R6</accession>
<evidence type="ECO:0008006" key="3">
    <source>
        <dbReference type="Google" id="ProtNLM"/>
    </source>
</evidence>
<keyword evidence="2" id="KW-1185">Reference proteome</keyword>
<organism evidence="1 2">
    <name type="scientific">Chromobacterium amazonense</name>
    <dbReference type="NCBI Taxonomy" id="1382803"/>
    <lineage>
        <taxon>Bacteria</taxon>
        <taxon>Pseudomonadati</taxon>
        <taxon>Pseudomonadota</taxon>
        <taxon>Betaproteobacteria</taxon>
        <taxon>Neisseriales</taxon>
        <taxon>Chromobacteriaceae</taxon>
        <taxon>Chromobacterium</taxon>
    </lineage>
</organism>
<evidence type="ECO:0000313" key="2">
    <source>
        <dbReference type="Proteomes" id="UP001224516"/>
    </source>
</evidence>
<protein>
    <recommendedName>
        <fullName evidence="3">ESPR domain-containing protein</fullName>
    </recommendedName>
</protein>
<comment type="caution">
    <text evidence="1">The sequence shown here is derived from an EMBL/GenBank/DDBJ whole genome shotgun (WGS) entry which is preliminary data.</text>
</comment>